<dbReference type="GO" id="GO:0008270">
    <property type="term" value="F:zinc ion binding"/>
    <property type="evidence" value="ECO:0007669"/>
    <property type="project" value="UniProtKB-KW"/>
</dbReference>
<dbReference type="Pfam" id="PF04500">
    <property type="entry name" value="FLYWCH"/>
    <property type="match status" value="1"/>
</dbReference>
<comment type="caution">
    <text evidence="6">The sequence shown here is derived from an EMBL/GenBank/DDBJ whole genome shotgun (WGS) entry which is preliminary data.</text>
</comment>
<dbReference type="AlphaFoldDB" id="A0A4C1YBQ6"/>
<accession>A0A4C1YBQ6</accession>
<gene>
    <name evidence="6" type="ORF">EVAR_42943_1</name>
</gene>
<dbReference type="Proteomes" id="UP000299102">
    <property type="component" value="Unassembled WGS sequence"/>
</dbReference>
<sequence>MRLLDLQYEFMPSNKKKYPLLVFDNHTFAKKGRRLWYCSKNVKLACKAQVRMDEGGRIVYYNSAHNHDPPRFHKKKDGSYVRL</sequence>
<name>A0A4C1YBQ6_EUMVA</name>
<keyword evidence="2" id="KW-0863">Zinc-finger</keyword>
<evidence type="ECO:0000256" key="4">
    <source>
        <dbReference type="SAM" id="MobiDB-lite"/>
    </source>
</evidence>
<evidence type="ECO:0000313" key="7">
    <source>
        <dbReference type="Proteomes" id="UP000299102"/>
    </source>
</evidence>
<evidence type="ECO:0000259" key="5">
    <source>
        <dbReference type="Pfam" id="PF04500"/>
    </source>
</evidence>
<protein>
    <recommendedName>
        <fullName evidence="5">FLYWCH-type domain-containing protein</fullName>
    </recommendedName>
</protein>
<feature type="domain" description="FLYWCH-type" evidence="5">
    <location>
        <begin position="14"/>
        <end position="67"/>
    </location>
</feature>
<evidence type="ECO:0000256" key="1">
    <source>
        <dbReference type="ARBA" id="ARBA00022723"/>
    </source>
</evidence>
<dbReference type="EMBL" id="BGZK01001186">
    <property type="protein sequence ID" value="GBP73771.1"/>
    <property type="molecule type" value="Genomic_DNA"/>
</dbReference>
<dbReference type="OrthoDB" id="7485060at2759"/>
<dbReference type="Gene3D" id="2.20.25.240">
    <property type="match status" value="1"/>
</dbReference>
<proteinExistence type="predicted"/>
<evidence type="ECO:0000256" key="2">
    <source>
        <dbReference type="ARBA" id="ARBA00022771"/>
    </source>
</evidence>
<keyword evidence="1" id="KW-0479">Metal-binding</keyword>
<evidence type="ECO:0000313" key="6">
    <source>
        <dbReference type="EMBL" id="GBP73771.1"/>
    </source>
</evidence>
<feature type="region of interest" description="Disordered" evidence="4">
    <location>
        <begin position="63"/>
        <end position="83"/>
    </location>
</feature>
<reference evidence="6 7" key="1">
    <citation type="journal article" date="2019" name="Commun. Biol.">
        <title>The bagworm genome reveals a unique fibroin gene that provides high tensile strength.</title>
        <authorList>
            <person name="Kono N."/>
            <person name="Nakamura H."/>
            <person name="Ohtoshi R."/>
            <person name="Tomita M."/>
            <person name="Numata K."/>
            <person name="Arakawa K."/>
        </authorList>
    </citation>
    <scope>NUCLEOTIDE SEQUENCE [LARGE SCALE GENOMIC DNA]</scope>
</reference>
<keyword evidence="3" id="KW-0862">Zinc</keyword>
<keyword evidence="7" id="KW-1185">Reference proteome</keyword>
<dbReference type="InterPro" id="IPR007588">
    <property type="entry name" value="Znf_FLYWCH"/>
</dbReference>
<evidence type="ECO:0000256" key="3">
    <source>
        <dbReference type="ARBA" id="ARBA00022833"/>
    </source>
</evidence>
<organism evidence="6 7">
    <name type="scientific">Eumeta variegata</name>
    <name type="common">Bagworm moth</name>
    <name type="synonym">Eumeta japonica</name>
    <dbReference type="NCBI Taxonomy" id="151549"/>
    <lineage>
        <taxon>Eukaryota</taxon>
        <taxon>Metazoa</taxon>
        <taxon>Ecdysozoa</taxon>
        <taxon>Arthropoda</taxon>
        <taxon>Hexapoda</taxon>
        <taxon>Insecta</taxon>
        <taxon>Pterygota</taxon>
        <taxon>Neoptera</taxon>
        <taxon>Endopterygota</taxon>
        <taxon>Lepidoptera</taxon>
        <taxon>Glossata</taxon>
        <taxon>Ditrysia</taxon>
        <taxon>Tineoidea</taxon>
        <taxon>Psychidae</taxon>
        <taxon>Oiketicinae</taxon>
        <taxon>Eumeta</taxon>
    </lineage>
</organism>